<feature type="transmembrane region" description="Helical" evidence="7">
    <location>
        <begin position="231"/>
        <end position="258"/>
    </location>
</feature>
<dbReference type="PRINTS" id="PR00237">
    <property type="entry name" value="GPCRRHODOPSN"/>
</dbReference>
<dbReference type="InterPro" id="IPR000276">
    <property type="entry name" value="GPCR_Rhodpsn"/>
</dbReference>
<evidence type="ECO:0000256" key="5">
    <source>
        <dbReference type="ARBA" id="ARBA00023136"/>
    </source>
</evidence>
<dbReference type="KEGG" id="nlo:107226690"/>
<keyword evidence="10" id="KW-0675">Receptor</keyword>
<evidence type="ECO:0000313" key="9">
    <source>
        <dbReference type="Proteomes" id="UP000829291"/>
    </source>
</evidence>
<feature type="transmembrane region" description="Helical" evidence="7">
    <location>
        <begin position="38"/>
        <end position="57"/>
    </location>
</feature>
<evidence type="ECO:0000256" key="4">
    <source>
        <dbReference type="ARBA" id="ARBA00022989"/>
    </source>
</evidence>
<comment type="subcellular location">
    <subcellularLocation>
        <location evidence="1">Membrane</location>
    </subcellularLocation>
</comment>
<dbReference type="CDD" id="cd14978">
    <property type="entry name" value="7tmA_FMRFamide_R-like"/>
    <property type="match status" value="1"/>
</dbReference>
<protein>
    <submittedName>
        <fullName evidence="10">G-protein coupled receptor dmsr-1</fullName>
    </submittedName>
</protein>
<dbReference type="PROSITE" id="PS50262">
    <property type="entry name" value="G_PROTEIN_RECEP_F1_2"/>
    <property type="match status" value="1"/>
</dbReference>
<dbReference type="RefSeq" id="XP_015523069.2">
    <property type="nucleotide sequence ID" value="XM_015667583.2"/>
</dbReference>
<feature type="region of interest" description="Disordered" evidence="6">
    <location>
        <begin position="279"/>
        <end position="301"/>
    </location>
</feature>
<dbReference type="GO" id="GO:0008528">
    <property type="term" value="F:G protein-coupled peptide receptor activity"/>
    <property type="evidence" value="ECO:0007669"/>
    <property type="project" value="InterPro"/>
</dbReference>
<dbReference type="InterPro" id="IPR017452">
    <property type="entry name" value="GPCR_Rhodpsn_7TM"/>
</dbReference>
<dbReference type="SUPFAM" id="SSF81321">
    <property type="entry name" value="Family A G protein-coupled receptor-like"/>
    <property type="match status" value="1"/>
</dbReference>
<dbReference type="PANTHER" id="PTHR46273:SF15">
    <property type="entry name" value="MYOSUPPRESSIN RECEPTOR 1, ISOFORM B-RELATED"/>
    <property type="match status" value="1"/>
</dbReference>
<evidence type="ECO:0000256" key="6">
    <source>
        <dbReference type="SAM" id="MobiDB-lite"/>
    </source>
</evidence>
<dbReference type="AlphaFoldDB" id="A0A6J0C9Y2"/>
<dbReference type="GeneID" id="107226690"/>
<feature type="transmembrane region" description="Helical" evidence="7">
    <location>
        <begin position="351"/>
        <end position="367"/>
    </location>
</feature>
<sequence>MMNFTNETAEFEEEDGFSCSLNGTLDAFHTSYIQVHGYASLLVCLFGSVANTLNIAVLTRREMNSPTNAILTGLAVADLLVMLEYIPYASHMYLLHRPRREQFTYPWSFFVLFHSNFAQVFHTISIWLTVTLAIWRYIAVAFPQKNRELCSINRTMLAIAGAYVICPIICVPLYLTFSLEPRTMLIDASGNAVDLNQTNHSVPEDAVNATLYFVNYSQTAIAYPFLRNMNLWIYGAVIKIIPCIALTILSLQLILALVEAKKRRQKLTSAALVKTVNKSTDANDGKKTRKKPSRHMDKERQTDRTTRMLLAVLLLFLITEFPQGVMGLLSVMLGAKFFDTCYVKLGEVMDILALINSAINFILYCAMSRQFRMTFNQLFGRSKLFGRWMPIPQNGENNGNTGTNHTVTQVTQV</sequence>
<dbReference type="InParanoid" id="A0A6J0C9Y2"/>
<dbReference type="FunCoup" id="A0A6J0C9Y2">
    <property type="interactions" value="53"/>
</dbReference>
<evidence type="ECO:0000256" key="1">
    <source>
        <dbReference type="ARBA" id="ARBA00004370"/>
    </source>
</evidence>
<evidence type="ECO:0000256" key="2">
    <source>
        <dbReference type="ARBA" id="ARBA00010663"/>
    </source>
</evidence>
<dbReference type="PANTHER" id="PTHR46273">
    <property type="entry name" value="MYOSUPPRESSIN RECEPTOR 1, ISOFORM B-RELATED"/>
    <property type="match status" value="1"/>
</dbReference>
<dbReference type="Pfam" id="PF10324">
    <property type="entry name" value="7TM_GPCR_Srw"/>
    <property type="match status" value="1"/>
</dbReference>
<gene>
    <name evidence="10" type="primary">LOC107226690</name>
</gene>
<evidence type="ECO:0000313" key="10">
    <source>
        <dbReference type="RefSeq" id="XP_015523069.2"/>
    </source>
</evidence>
<keyword evidence="3 7" id="KW-0812">Transmembrane</keyword>
<organism evidence="10">
    <name type="scientific">Neodiprion lecontei</name>
    <name type="common">Redheaded pine sawfly</name>
    <dbReference type="NCBI Taxonomy" id="441921"/>
    <lineage>
        <taxon>Eukaryota</taxon>
        <taxon>Metazoa</taxon>
        <taxon>Ecdysozoa</taxon>
        <taxon>Arthropoda</taxon>
        <taxon>Hexapoda</taxon>
        <taxon>Insecta</taxon>
        <taxon>Pterygota</taxon>
        <taxon>Neoptera</taxon>
        <taxon>Endopterygota</taxon>
        <taxon>Hymenoptera</taxon>
        <taxon>Tenthredinoidea</taxon>
        <taxon>Diprionidae</taxon>
        <taxon>Diprioninae</taxon>
        <taxon>Neodiprion</taxon>
    </lineage>
</organism>
<dbReference type="GO" id="GO:0005886">
    <property type="term" value="C:plasma membrane"/>
    <property type="evidence" value="ECO:0007669"/>
    <property type="project" value="TreeGrafter"/>
</dbReference>
<dbReference type="Gene3D" id="1.20.1070.10">
    <property type="entry name" value="Rhodopsin 7-helix transmembrane proteins"/>
    <property type="match status" value="1"/>
</dbReference>
<keyword evidence="5 7" id="KW-0472">Membrane</keyword>
<feature type="domain" description="G-protein coupled receptors family 1 profile" evidence="8">
    <location>
        <begin position="50"/>
        <end position="364"/>
    </location>
</feature>
<feature type="transmembrane region" description="Helical" evidence="7">
    <location>
        <begin position="69"/>
        <end position="89"/>
    </location>
</feature>
<dbReference type="InterPro" id="IPR019427">
    <property type="entry name" value="7TM_GPCR_serpentine_rcpt_Srw"/>
</dbReference>
<dbReference type="InterPro" id="IPR053219">
    <property type="entry name" value="GPCR_Dmsr-1"/>
</dbReference>
<evidence type="ECO:0000256" key="7">
    <source>
        <dbReference type="SAM" id="Phobius"/>
    </source>
</evidence>
<proteinExistence type="inferred from homology"/>
<evidence type="ECO:0000259" key="8">
    <source>
        <dbReference type="PROSITE" id="PS50262"/>
    </source>
</evidence>
<name>A0A6J0C9Y2_NEOLC</name>
<feature type="transmembrane region" description="Helical" evidence="7">
    <location>
        <begin position="308"/>
        <end position="331"/>
    </location>
</feature>
<dbReference type="OrthoDB" id="5864054at2759"/>
<keyword evidence="4 7" id="KW-1133">Transmembrane helix</keyword>
<keyword evidence="9" id="KW-1185">Reference proteome</keyword>
<dbReference type="Proteomes" id="UP000829291">
    <property type="component" value="Chromosome 5"/>
</dbReference>
<comment type="similarity">
    <text evidence="2">Belongs to the G-protein coupled receptor 1 family.</text>
</comment>
<evidence type="ECO:0000256" key="3">
    <source>
        <dbReference type="ARBA" id="ARBA00022692"/>
    </source>
</evidence>
<feature type="transmembrane region" description="Helical" evidence="7">
    <location>
        <begin position="109"/>
        <end position="135"/>
    </location>
</feature>
<feature type="transmembrane region" description="Helical" evidence="7">
    <location>
        <begin position="156"/>
        <end position="175"/>
    </location>
</feature>
<accession>A0A6J0C9Y2</accession>
<reference evidence="10" key="1">
    <citation type="submission" date="2025-08" db="UniProtKB">
        <authorList>
            <consortium name="RefSeq"/>
        </authorList>
    </citation>
    <scope>IDENTIFICATION</scope>
    <source>
        <tissue evidence="10">Thorax and Abdomen</tissue>
    </source>
</reference>